<keyword evidence="1" id="KW-1133">Transmembrane helix</keyword>
<sequence>MGVAVLGGLVLAAGVIMIPYPGPGWLVVFAGLAILATEFHWARRVLHFARGKYDAWADWLGRQPMIIRLAVLALTGLVVAATLYLLNAFYLVASLVGLGHWTWLQSPFFA</sequence>
<gene>
    <name evidence="2" type="ORF">FHX44_118221</name>
</gene>
<dbReference type="Proteomes" id="UP000321261">
    <property type="component" value="Unassembled WGS sequence"/>
</dbReference>
<dbReference type="Pfam" id="PF09656">
    <property type="entry name" value="PGPGW"/>
    <property type="match status" value="1"/>
</dbReference>
<proteinExistence type="predicted"/>
<reference evidence="2 3" key="1">
    <citation type="submission" date="2019-06" db="EMBL/GenBank/DDBJ databases">
        <title>Sequencing the genomes of 1000 actinobacteria strains.</title>
        <authorList>
            <person name="Klenk H.-P."/>
        </authorList>
    </citation>
    <scope>NUCLEOTIDE SEQUENCE [LARGE SCALE GENOMIC DNA]</scope>
    <source>
        <strain evidence="2 3">DSM 45671</strain>
    </source>
</reference>
<dbReference type="InterPro" id="IPR013434">
    <property type="entry name" value="CHP02611"/>
</dbReference>
<evidence type="ECO:0000313" key="3">
    <source>
        <dbReference type="Proteomes" id="UP000321261"/>
    </source>
</evidence>
<evidence type="ECO:0000313" key="2">
    <source>
        <dbReference type="EMBL" id="TWF82275.1"/>
    </source>
</evidence>
<keyword evidence="3" id="KW-1185">Reference proteome</keyword>
<dbReference type="AlphaFoldDB" id="A0A561T5A3"/>
<organism evidence="2 3">
    <name type="scientific">Pseudonocardia hierapolitana</name>
    <dbReference type="NCBI Taxonomy" id="1128676"/>
    <lineage>
        <taxon>Bacteria</taxon>
        <taxon>Bacillati</taxon>
        <taxon>Actinomycetota</taxon>
        <taxon>Actinomycetes</taxon>
        <taxon>Pseudonocardiales</taxon>
        <taxon>Pseudonocardiaceae</taxon>
        <taxon>Pseudonocardia</taxon>
    </lineage>
</organism>
<dbReference type="InterPro" id="IPR019099">
    <property type="entry name" value="Uncharacterised_PGPGW_TM"/>
</dbReference>
<comment type="caution">
    <text evidence="2">The sequence shown here is derived from an EMBL/GenBank/DDBJ whole genome shotgun (WGS) entry which is preliminary data.</text>
</comment>
<dbReference type="EMBL" id="VIWU01000001">
    <property type="protein sequence ID" value="TWF82275.1"/>
    <property type="molecule type" value="Genomic_DNA"/>
</dbReference>
<feature type="transmembrane region" description="Helical" evidence="1">
    <location>
        <begin position="69"/>
        <end position="93"/>
    </location>
</feature>
<keyword evidence="1" id="KW-0472">Membrane</keyword>
<evidence type="ECO:0000256" key="1">
    <source>
        <dbReference type="SAM" id="Phobius"/>
    </source>
</evidence>
<protein>
    <submittedName>
        <fullName evidence="2">Uncharacterized protein (TIGR02611 family)</fullName>
    </submittedName>
</protein>
<accession>A0A561T5A3</accession>
<keyword evidence="1" id="KW-0812">Transmembrane</keyword>
<dbReference type="NCBIfam" id="TIGR02611">
    <property type="entry name" value="TIGR02611 family protein"/>
    <property type="match status" value="1"/>
</dbReference>
<name>A0A561T5A3_9PSEU</name>
<feature type="transmembrane region" description="Helical" evidence="1">
    <location>
        <begin position="24"/>
        <end position="42"/>
    </location>
</feature>